<feature type="transmembrane region" description="Helical" evidence="1">
    <location>
        <begin position="273"/>
        <end position="293"/>
    </location>
</feature>
<keyword evidence="1" id="KW-0812">Transmembrane</keyword>
<accession>A0A398DD57</accession>
<keyword evidence="5" id="KW-1185">Reference proteome</keyword>
<feature type="transmembrane region" description="Helical" evidence="1">
    <location>
        <begin position="30"/>
        <end position="47"/>
    </location>
</feature>
<feature type="transmembrane region" description="Helical" evidence="1">
    <location>
        <begin position="158"/>
        <end position="177"/>
    </location>
</feature>
<dbReference type="EMBL" id="QXIW01000029">
    <property type="protein sequence ID" value="RIE12650.1"/>
    <property type="molecule type" value="Genomic_DNA"/>
</dbReference>
<evidence type="ECO:0000259" key="2">
    <source>
        <dbReference type="Pfam" id="PF13559"/>
    </source>
</evidence>
<proteinExistence type="predicted"/>
<protein>
    <submittedName>
        <fullName evidence="4">DUF4129 domain-containing protein</fullName>
    </submittedName>
</protein>
<keyword evidence="1" id="KW-1133">Transmembrane helix</keyword>
<dbReference type="AlphaFoldDB" id="A0A398DD57"/>
<dbReference type="Pfam" id="PF13559">
    <property type="entry name" value="DUF4129"/>
    <property type="match status" value="1"/>
</dbReference>
<feature type="domain" description="Protein-glutamine gamma-glutamyltransferase-like C-terminal" evidence="2">
    <location>
        <begin position="428"/>
        <end position="480"/>
    </location>
</feature>
<feature type="transmembrane region" description="Helical" evidence="1">
    <location>
        <begin position="83"/>
        <end position="101"/>
    </location>
</feature>
<dbReference type="EMBL" id="QXIX01000055">
    <property type="protein sequence ID" value="RIE12453.1"/>
    <property type="molecule type" value="Genomic_DNA"/>
</dbReference>
<organism evidence="4 6">
    <name type="scientific">Candidatus Cryosericum hinesii</name>
    <dbReference type="NCBI Taxonomy" id="2290915"/>
    <lineage>
        <taxon>Bacteria</taxon>
        <taxon>Pseudomonadati</taxon>
        <taxon>Caldisericota/Cryosericota group</taxon>
        <taxon>Candidatus Cryosericota</taxon>
        <taxon>Candidatus Cryosericia</taxon>
        <taxon>Candidatus Cryosericales</taxon>
        <taxon>Candidatus Cryosericaceae</taxon>
        <taxon>Candidatus Cryosericum</taxon>
    </lineage>
</organism>
<dbReference type="Proteomes" id="UP000265724">
    <property type="component" value="Unassembled WGS sequence"/>
</dbReference>
<comment type="caution">
    <text evidence="4">The sequence shown here is derived from an EMBL/GenBank/DDBJ whole genome shotgun (WGS) entry which is preliminary data.</text>
</comment>
<feature type="transmembrane region" description="Helical" evidence="1">
    <location>
        <begin position="113"/>
        <end position="146"/>
    </location>
</feature>
<feature type="transmembrane region" description="Helical" evidence="1">
    <location>
        <begin position="237"/>
        <end position="261"/>
    </location>
</feature>
<reference evidence="5 6" key="1">
    <citation type="submission" date="2018-09" db="EMBL/GenBank/DDBJ databases">
        <title>Discovery and Ecogenomic Context for Candidatus Cryosericales, a Global Caldiserica Order Active in Thawing Permafrost.</title>
        <authorList>
            <person name="Martinez M.A."/>
            <person name="Woodcroft B.J."/>
            <person name="Ignacio Espinoza J.C."/>
            <person name="Zayed A."/>
            <person name="Singleton C.M."/>
            <person name="Boyd J."/>
            <person name="Li Y.-F."/>
            <person name="Purvine S."/>
            <person name="Maughan H."/>
            <person name="Hodgkins S.B."/>
            <person name="Anderson D."/>
            <person name="Sederholm M."/>
            <person name="Temperton B."/>
            <person name="Saleska S.R."/>
            <person name="Tyson G.W."/>
            <person name="Rich V.I."/>
        </authorList>
    </citation>
    <scope>NUCLEOTIDE SEQUENCE [LARGE SCALE GENOMIC DNA]</scope>
    <source>
        <strain evidence="3 5">SMC2</strain>
        <strain evidence="4 6">SMC3</strain>
    </source>
</reference>
<evidence type="ECO:0000313" key="5">
    <source>
        <dbReference type="Proteomes" id="UP000265724"/>
    </source>
</evidence>
<dbReference type="RefSeq" id="WP_119088022.1">
    <property type="nucleotide sequence ID" value="NZ_QXIV01000047.1"/>
</dbReference>
<evidence type="ECO:0000313" key="6">
    <source>
        <dbReference type="Proteomes" id="UP000266042"/>
    </source>
</evidence>
<keyword evidence="1" id="KW-0472">Membrane</keyword>
<evidence type="ECO:0000256" key="1">
    <source>
        <dbReference type="SAM" id="Phobius"/>
    </source>
</evidence>
<evidence type="ECO:0000313" key="3">
    <source>
        <dbReference type="EMBL" id="RIE12453.1"/>
    </source>
</evidence>
<dbReference type="Proteomes" id="UP000266042">
    <property type="component" value="Unassembled WGS sequence"/>
</dbReference>
<gene>
    <name evidence="3" type="ORF">SMC2_07580</name>
    <name evidence="4" type="ORF">SMC3_06125</name>
</gene>
<dbReference type="InterPro" id="IPR025403">
    <property type="entry name" value="TgpA-like_C"/>
</dbReference>
<sequence>MNHEKSLLHVSFMMVATLLVFWTARATIPLWIVVPALAVLVAGPWLQRRRLTWEAIIAVALVSVLATNNQRLAIDYAARYREFFFLLVPMLFYAGIVLTRLKTPGEPVYLGNVVWLALLITLDVAGAAVSIAVLSLLLVLALLLAGTDEDRPRFLQRLIPVAIILIVVTVLATSLPVETGPFSASTAQSLQNFLFGRPTAVDFITRRHTTNWWKPWPAAATSLLGSWLMRISLAEELQVLALSMLMAPLMILLAWIFLGGVLQQGPGRSLRRLVPALLLLLGMDCIFLVLISMHSKTLNTLMFGPSSPWIIDGKLLVPRTWQMFLALRLKVNLFPSSAVIALRLVLRNLSILTVLYCAITCTRQAFATQWGRLEGIGRRRDRIIIERTIKRIRSLDDEDLLRDPRGTVIAIFYMAANALYPLDLAMVRGETPTELTARVARWYPDLAEQVDVLGRLFYIARYSTVDVTPDQVRLAKAAYQKLLEMLKVEAQHPRIRTEGALPVSS</sequence>
<evidence type="ECO:0000313" key="4">
    <source>
        <dbReference type="EMBL" id="RIE12650.1"/>
    </source>
</evidence>
<name>A0A398DD57_9BACT</name>
<feature type="transmembrane region" description="Helical" evidence="1">
    <location>
        <begin position="6"/>
        <end position="23"/>
    </location>
</feature>